<protein>
    <submittedName>
        <fullName evidence="10">Response regulator transcription factor</fullName>
    </submittedName>
</protein>
<accession>A0ABS1H3A5</accession>
<dbReference type="SUPFAM" id="SSF52172">
    <property type="entry name" value="CheY-like"/>
    <property type="match status" value="1"/>
</dbReference>
<dbReference type="Pfam" id="PF00072">
    <property type="entry name" value="Response_reg"/>
    <property type="match status" value="1"/>
</dbReference>
<name>A0ABS1H3A5_9BACL</name>
<dbReference type="InterPro" id="IPR001867">
    <property type="entry name" value="OmpR/PhoB-type_DNA-bd"/>
</dbReference>
<dbReference type="InterPro" id="IPR036388">
    <property type="entry name" value="WH-like_DNA-bd_sf"/>
</dbReference>
<dbReference type="EMBL" id="JAEOAH010000003">
    <property type="protein sequence ID" value="MBK3493899.1"/>
    <property type="molecule type" value="Genomic_DNA"/>
</dbReference>
<dbReference type="Gene3D" id="3.40.50.2300">
    <property type="match status" value="1"/>
</dbReference>
<dbReference type="InterPro" id="IPR039420">
    <property type="entry name" value="WalR-like"/>
</dbReference>
<dbReference type="RefSeq" id="WP_200747907.1">
    <property type="nucleotide sequence ID" value="NZ_JAEOAH010000003.1"/>
</dbReference>
<dbReference type="Proteomes" id="UP000618943">
    <property type="component" value="Unassembled WGS sequence"/>
</dbReference>
<dbReference type="PROSITE" id="PS50110">
    <property type="entry name" value="RESPONSE_REGULATORY"/>
    <property type="match status" value="1"/>
</dbReference>
<reference evidence="10 11" key="1">
    <citation type="submission" date="2020-12" db="EMBL/GenBank/DDBJ databases">
        <title>YIM B01967 draft genome.</title>
        <authorList>
            <person name="Yan X."/>
        </authorList>
    </citation>
    <scope>NUCLEOTIDE SEQUENCE [LARGE SCALE GENOMIC DNA]</scope>
    <source>
        <strain evidence="10 11">YIM B01967</strain>
    </source>
</reference>
<organism evidence="10 11">
    <name type="scientific">Viridibacillus soli</name>
    <dbReference type="NCBI Taxonomy" id="2798301"/>
    <lineage>
        <taxon>Bacteria</taxon>
        <taxon>Bacillati</taxon>
        <taxon>Bacillota</taxon>
        <taxon>Bacilli</taxon>
        <taxon>Bacillales</taxon>
        <taxon>Caryophanaceae</taxon>
        <taxon>Viridibacillus</taxon>
    </lineage>
</organism>
<evidence type="ECO:0000256" key="4">
    <source>
        <dbReference type="ARBA" id="ARBA00023125"/>
    </source>
</evidence>
<keyword evidence="2" id="KW-0902">Two-component regulatory system</keyword>
<sequence length="226" mass="26421">MNGKILIVDDEKDIITFIKNSLEDEGYIVYSAYNSGEALNLLNKKPDLIVLDVMMPGMNGFELCEHIRTSISCPIIFVSAKNTEQDRIQGLMVGGDDYIEKPFSLKELKTRIFVHLRREKRARSERKQCIYQKNLIIDTLAHEVYCQHEKIRFTYREFEILKYFVLHREQVLSKDQIYDYVWGLEAVGDTSTVTEHIKNIRAKLLEKDPQTTYIETIWGVGYKWGS</sequence>
<comment type="caution">
    <text evidence="10">The sequence shown here is derived from an EMBL/GenBank/DDBJ whole genome shotgun (WGS) entry which is preliminary data.</text>
</comment>
<evidence type="ECO:0000313" key="11">
    <source>
        <dbReference type="Proteomes" id="UP000618943"/>
    </source>
</evidence>
<dbReference type="InterPro" id="IPR011006">
    <property type="entry name" value="CheY-like_superfamily"/>
</dbReference>
<dbReference type="PANTHER" id="PTHR48111">
    <property type="entry name" value="REGULATOR OF RPOS"/>
    <property type="match status" value="1"/>
</dbReference>
<evidence type="ECO:0000259" key="9">
    <source>
        <dbReference type="PROSITE" id="PS51755"/>
    </source>
</evidence>
<keyword evidence="11" id="KW-1185">Reference proteome</keyword>
<proteinExistence type="predicted"/>
<dbReference type="CDD" id="cd00383">
    <property type="entry name" value="trans_reg_C"/>
    <property type="match status" value="1"/>
</dbReference>
<dbReference type="PROSITE" id="PS51755">
    <property type="entry name" value="OMPR_PHOB"/>
    <property type="match status" value="1"/>
</dbReference>
<feature type="DNA-binding region" description="OmpR/PhoB-type" evidence="7">
    <location>
        <begin position="127"/>
        <end position="226"/>
    </location>
</feature>
<dbReference type="CDD" id="cd17574">
    <property type="entry name" value="REC_OmpR"/>
    <property type="match status" value="1"/>
</dbReference>
<dbReference type="Gene3D" id="1.10.10.10">
    <property type="entry name" value="Winged helix-like DNA-binding domain superfamily/Winged helix DNA-binding domain"/>
    <property type="match status" value="1"/>
</dbReference>
<dbReference type="InterPro" id="IPR001789">
    <property type="entry name" value="Sig_transdc_resp-reg_receiver"/>
</dbReference>
<evidence type="ECO:0000256" key="5">
    <source>
        <dbReference type="ARBA" id="ARBA00023163"/>
    </source>
</evidence>
<dbReference type="SMART" id="SM00448">
    <property type="entry name" value="REC"/>
    <property type="match status" value="1"/>
</dbReference>
<keyword evidence="3" id="KW-0805">Transcription regulation</keyword>
<dbReference type="Pfam" id="PF00486">
    <property type="entry name" value="Trans_reg_C"/>
    <property type="match status" value="1"/>
</dbReference>
<feature type="domain" description="OmpR/PhoB-type" evidence="9">
    <location>
        <begin position="127"/>
        <end position="226"/>
    </location>
</feature>
<keyword evidence="4 7" id="KW-0238">DNA-binding</keyword>
<keyword evidence="5" id="KW-0804">Transcription</keyword>
<gene>
    <name evidence="10" type="ORF">JFL43_03305</name>
</gene>
<keyword evidence="1 6" id="KW-0597">Phosphoprotein</keyword>
<dbReference type="SMART" id="SM00862">
    <property type="entry name" value="Trans_reg_C"/>
    <property type="match status" value="1"/>
</dbReference>
<evidence type="ECO:0000256" key="7">
    <source>
        <dbReference type="PROSITE-ProRule" id="PRU01091"/>
    </source>
</evidence>
<dbReference type="PANTHER" id="PTHR48111:SF2">
    <property type="entry name" value="RESPONSE REGULATOR SAER"/>
    <property type="match status" value="1"/>
</dbReference>
<evidence type="ECO:0000256" key="1">
    <source>
        <dbReference type="ARBA" id="ARBA00022553"/>
    </source>
</evidence>
<evidence type="ECO:0000256" key="6">
    <source>
        <dbReference type="PROSITE-ProRule" id="PRU00169"/>
    </source>
</evidence>
<evidence type="ECO:0000256" key="2">
    <source>
        <dbReference type="ARBA" id="ARBA00023012"/>
    </source>
</evidence>
<evidence type="ECO:0000259" key="8">
    <source>
        <dbReference type="PROSITE" id="PS50110"/>
    </source>
</evidence>
<feature type="modified residue" description="4-aspartylphosphate" evidence="6">
    <location>
        <position position="52"/>
    </location>
</feature>
<evidence type="ECO:0000256" key="3">
    <source>
        <dbReference type="ARBA" id="ARBA00023015"/>
    </source>
</evidence>
<feature type="domain" description="Response regulatory" evidence="8">
    <location>
        <begin position="4"/>
        <end position="116"/>
    </location>
</feature>
<evidence type="ECO:0000313" key="10">
    <source>
        <dbReference type="EMBL" id="MBK3493899.1"/>
    </source>
</evidence>